<evidence type="ECO:0000313" key="2">
    <source>
        <dbReference type="Proteomes" id="UP000322918"/>
    </source>
</evidence>
<organism evidence="1 2">
    <name type="scientific">Arcticibacter tournemirensis</name>
    <dbReference type="NCBI Taxonomy" id="699437"/>
    <lineage>
        <taxon>Bacteria</taxon>
        <taxon>Pseudomonadati</taxon>
        <taxon>Bacteroidota</taxon>
        <taxon>Sphingobacteriia</taxon>
        <taxon>Sphingobacteriales</taxon>
        <taxon>Sphingobacteriaceae</taxon>
        <taxon>Arcticibacter</taxon>
    </lineage>
</organism>
<dbReference type="Proteomes" id="UP000322918">
    <property type="component" value="Unassembled WGS sequence"/>
</dbReference>
<dbReference type="OrthoDB" id="9785375at2"/>
<dbReference type="Gene3D" id="3.90.550.10">
    <property type="entry name" value="Spore Coat Polysaccharide Biosynthesis Protein SpsA, Chain A"/>
    <property type="match status" value="1"/>
</dbReference>
<dbReference type="SUPFAM" id="SSF53448">
    <property type="entry name" value="Nucleotide-diphospho-sugar transferases"/>
    <property type="match status" value="1"/>
</dbReference>
<accession>A0A5M9HI33</accession>
<dbReference type="InterPro" id="IPR029044">
    <property type="entry name" value="Nucleotide-diphossugar_trans"/>
</dbReference>
<keyword evidence="2" id="KW-1185">Reference proteome</keyword>
<proteinExistence type="predicted"/>
<comment type="caution">
    <text evidence="1">The sequence shown here is derived from an EMBL/GenBank/DDBJ whole genome shotgun (WGS) entry which is preliminary data.</text>
</comment>
<name>A0A5M9HI33_9SPHI</name>
<dbReference type="EMBL" id="VWNE01000007">
    <property type="protein sequence ID" value="KAA8484627.1"/>
    <property type="molecule type" value="Genomic_DNA"/>
</dbReference>
<sequence>MSAYHTSSPVLFLIFNRPDTTQLVFNQIRNAQPSRLYIAADGPRDSRPDDRTLCAQARSVIDNIDWSCEVKTLFREENLGCKYAVSESLDWFFKQEEEGIILEDDCLPSEDFFRFCDVLLEKYRYDTRIFQIAGCNFQQGRKWGDASYYFSNLLEVWGWASWRRVWQLYDPDLLQFDERDIITSLDVLFNEPLVTKEYADIFKRLKANEIDTWDYQLKFINFFNNGLCAIPNDNLVSNIGFREDATHTVDLDGRVANLPHGKPEKVLRHPHVILPSKMADLAILDVEFSIEKKKQKEKRISRRIKRWLFKR</sequence>
<reference evidence="1 2" key="1">
    <citation type="submission" date="2019-09" db="EMBL/GenBank/DDBJ databases">
        <title>Pararcticibacter amylolyticus gen. nov., sp. nov., isolated from a rottenly hemp rope, and reclassification of Pedobacter tournemirensis as Pararcticibacter tournemirensis comb. nov.</title>
        <authorList>
            <person name="Cai Y."/>
        </authorList>
    </citation>
    <scope>NUCLEOTIDE SEQUENCE [LARGE SCALE GENOMIC DNA]</scope>
    <source>
        <strain evidence="1 2">TF5-37.2-LB10</strain>
    </source>
</reference>
<dbReference type="AlphaFoldDB" id="A0A5M9HI33"/>
<evidence type="ECO:0000313" key="1">
    <source>
        <dbReference type="EMBL" id="KAA8484627.1"/>
    </source>
</evidence>
<keyword evidence="1" id="KW-0808">Transferase</keyword>
<gene>
    <name evidence="1" type="ORF">F1649_05480</name>
</gene>
<dbReference type="GO" id="GO:0016740">
    <property type="term" value="F:transferase activity"/>
    <property type="evidence" value="ECO:0007669"/>
    <property type="project" value="UniProtKB-KW"/>
</dbReference>
<dbReference type="RefSeq" id="WP_141816922.1">
    <property type="nucleotide sequence ID" value="NZ_VFPL01000002.1"/>
</dbReference>
<protein>
    <submittedName>
        <fullName evidence="1">Nucleotide-diphospho-sugar transferase</fullName>
    </submittedName>
</protein>